<sequence length="189" mass="22214">MLAGNLEYVISSLPNLSFNDSEALQHEVSSIFHKYALVTEASSDLISILNTETKKFLSSREFEHFQQIQLKTIHLAKFQNSKNAVIAEFSNFMFQLKQELRTYRIAKKSDKTISKINYEIIEVLYENPLEAEQQLLELQWQKLEALSIGHYSDFSSLILYKFKLELLLRWWCFDTEIGFEIFQQTLNVE</sequence>
<accession>A0A4S1E390</accession>
<dbReference type="AlphaFoldDB" id="A0A4S1E390"/>
<protein>
    <recommendedName>
        <fullName evidence="3">DUF2764 family protein</fullName>
    </recommendedName>
</protein>
<gene>
    <name evidence="1" type="ORF">EM932_01655</name>
</gene>
<dbReference type="EMBL" id="SRSO01000001">
    <property type="protein sequence ID" value="TGV04853.1"/>
    <property type="molecule type" value="Genomic_DNA"/>
</dbReference>
<evidence type="ECO:0008006" key="3">
    <source>
        <dbReference type="Google" id="ProtNLM"/>
    </source>
</evidence>
<evidence type="ECO:0000313" key="1">
    <source>
        <dbReference type="EMBL" id="TGV04853.1"/>
    </source>
</evidence>
<keyword evidence="2" id="KW-1185">Reference proteome</keyword>
<organism evidence="1 2">
    <name type="scientific">Flavivirga rizhaonensis</name>
    <dbReference type="NCBI Taxonomy" id="2559571"/>
    <lineage>
        <taxon>Bacteria</taxon>
        <taxon>Pseudomonadati</taxon>
        <taxon>Bacteroidota</taxon>
        <taxon>Flavobacteriia</taxon>
        <taxon>Flavobacteriales</taxon>
        <taxon>Flavobacteriaceae</taxon>
        <taxon>Flavivirga</taxon>
    </lineage>
</organism>
<dbReference type="OrthoDB" id="1425639at2"/>
<proteinExistence type="predicted"/>
<dbReference type="RefSeq" id="WP_135874799.1">
    <property type="nucleotide sequence ID" value="NZ_SRSO01000001.1"/>
</dbReference>
<evidence type="ECO:0000313" key="2">
    <source>
        <dbReference type="Proteomes" id="UP000307602"/>
    </source>
</evidence>
<dbReference type="Proteomes" id="UP000307602">
    <property type="component" value="Unassembled WGS sequence"/>
</dbReference>
<name>A0A4S1E390_9FLAO</name>
<reference evidence="1 2" key="1">
    <citation type="submission" date="2019-04" db="EMBL/GenBank/DDBJ databases">
        <authorList>
            <person name="Liu A."/>
        </authorList>
    </citation>
    <scope>NUCLEOTIDE SEQUENCE [LARGE SCALE GENOMIC DNA]</scope>
    <source>
        <strain evidence="1 2">RZ03</strain>
    </source>
</reference>
<comment type="caution">
    <text evidence="1">The sequence shown here is derived from an EMBL/GenBank/DDBJ whole genome shotgun (WGS) entry which is preliminary data.</text>
</comment>